<sequence>MTPAIDPNFKRLRRFIEFPLPVGVWARTGADARRTGYARHVPDACRRACARPSAGLSAMRRGACDARVRASHGPSRCSTVHAHAAWLCIASRVLTLSRRISIDAALARRPRQRASRHLPDIVRSISEELSMTEHVSQTPDLSAFWMPFTANRQFKEAPRLLVAAKGMYYTSHDGRRILDGTAGLWCVNAGHGRDEIVAAVQAQAREMDFAPTFQMGHPKAFEAATKIARHTPGDLKHIFFTNSGSEAVDTALKIALAYHRARGEGQRTRFIGRERGYHGVGFGGISVGGIAPNRKAYSGALLPSVDHLPHTLNLKEAAFSKGQPAWGAHLADELERLVALHDASTIAAVIVEPVAGSTGVLIPPQGYLERLRELCDKHGILLIFDEVITGWGRLGAPFASQFFGVTPDLLTMAKGTNNAAVPMGAVAASGAIHDAIVDGAPAGIELFHGYTYSGHPLAAAAAVATIDLYEREGLLTRAAQIAPIFEREIHKLKDARHVIDVRNLGLVGGVELKPRDGKPGARAYEVFVKCFANGAMIRYTGDILAFSPPLIVEEAQIVELFSIVAQALKETE</sequence>
<dbReference type="Gene3D" id="3.90.1150.10">
    <property type="entry name" value="Aspartate Aminotransferase, domain 1"/>
    <property type="match status" value="1"/>
</dbReference>
<comment type="similarity">
    <text evidence="1">Belongs to the class-III pyridoxal-phosphate-dependent aminotransferase family.</text>
</comment>
<organism evidence="5 6">
    <name type="scientific">Burkholderia thailandensis (strain ATCC 700388 / DSM 13276 / CCUG 48851 / CIP 106301 / E264)</name>
    <dbReference type="NCBI Taxonomy" id="271848"/>
    <lineage>
        <taxon>Bacteria</taxon>
        <taxon>Pseudomonadati</taxon>
        <taxon>Pseudomonadota</taxon>
        <taxon>Betaproteobacteria</taxon>
        <taxon>Burkholderiales</taxon>
        <taxon>Burkholderiaceae</taxon>
        <taxon>Burkholderia</taxon>
        <taxon>pseudomallei group</taxon>
    </lineage>
</organism>
<dbReference type="EMBL" id="CP000086">
    <property type="protein sequence ID" value="ABC38562.1"/>
    <property type="molecule type" value="Genomic_DNA"/>
</dbReference>
<dbReference type="PANTHER" id="PTHR43094:SF1">
    <property type="entry name" value="AMINOTRANSFERASE CLASS-III"/>
    <property type="match status" value="1"/>
</dbReference>
<keyword evidence="4" id="KW-0663">Pyridoxal phosphate</keyword>
<evidence type="ECO:0000256" key="2">
    <source>
        <dbReference type="ARBA" id="ARBA00022576"/>
    </source>
</evidence>
<dbReference type="InterPro" id="IPR015421">
    <property type="entry name" value="PyrdxlP-dep_Trfase_major"/>
</dbReference>
<evidence type="ECO:0000313" key="6">
    <source>
        <dbReference type="Proteomes" id="UP000001930"/>
    </source>
</evidence>
<accession>Q2SYE8</accession>
<dbReference type="PANTHER" id="PTHR43094">
    <property type="entry name" value="AMINOTRANSFERASE"/>
    <property type="match status" value="1"/>
</dbReference>
<evidence type="ECO:0000256" key="4">
    <source>
        <dbReference type="ARBA" id="ARBA00022898"/>
    </source>
</evidence>
<dbReference type="CDD" id="cd00610">
    <property type="entry name" value="OAT_like"/>
    <property type="match status" value="1"/>
</dbReference>
<dbReference type="GO" id="GO:0030170">
    <property type="term" value="F:pyridoxal phosphate binding"/>
    <property type="evidence" value="ECO:0007669"/>
    <property type="project" value="InterPro"/>
</dbReference>
<keyword evidence="3" id="KW-0808">Transferase</keyword>
<dbReference type="KEGG" id="bte:BTH_I1505"/>
<keyword evidence="2 5" id="KW-0032">Aminotransferase</keyword>
<name>Q2SYE8_BURTA</name>
<dbReference type="Proteomes" id="UP000001930">
    <property type="component" value="Chromosome I"/>
</dbReference>
<keyword evidence="6" id="KW-1185">Reference proteome</keyword>
<dbReference type="InterPro" id="IPR015422">
    <property type="entry name" value="PyrdxlP-dep_Trfase_small"/>
</dbReference>
<protein>
    <submittedName>
        <fullName evidence="5">Omega-amino acid--pyruvate aminotransferase</fullName>
    </submittedName>
</protein>
<dbReference type="InterPro" id="IPR015424">
    <property type="entry name" value="PyrdxlP-dep_Trfase"/>
</dbReference>
<gene>
    <name evidence="5" type="ordered locus">BTH_I1505</name>
</gene>
<evidence type="ECO:0000256" key="3">
    <source>
        <dbReference type="ARBA" id="ARBA00022679"/>
    </source>
</evidence>
<dbReference type="Gene3D" id="3.40.640.10">
    <property type="entry name" value="Type I PLP-dependent aspartate aminotransferase-like (Major domain)"/>
    <property type="match status" value="1"/>
</dbReference>
<proteinExistence type="inferred from homology"/>
<dbReference type="GO" id="GO:0008483">
    <property type="term" value="F:transaminase activity"/>
    <property type="evidence" value="ECO:0007669"/>
    <property type="project" value="UniProtKB-KW"/>
</dbReference>
<dbReference type="FunFam" id="3.40.640.10:FF:000014">
    <property type="entry name" value="Adenosylmethionine-8-amino-7-oxononanoate aminotransferase, probable"/>
    <property type="match status" value="1"/>
</dbReference>
<dbReference type="InterPro" id="IPR005814">
    <property type="entry name" value="Aminotrans_3"/>
</dbReference>
<evidence type="ECO:0000313" key="5">
    <source>
        <dbReference type="EMBL" id="ABC38562.1"/>
    </source>
</evidence>
<reference evidence="5 6" key="1">
    <citation type="journal article" date="2005" name="BMC Genomics">
        <title>Bacterial genome adaptation to niches: divergence of the potential virulence genes in three Burkholderia species of different survival strategies.</title>
        <authorList>
            <person name="Kim H.S."/>
            <person name="Schell M.A."/>
            <person name="Yu Y."/>
            <person name="Ulrich R.L."/>
            <person name="Sarria S.H."/>
            <person name="Nierman W.C."/>
            <person name="DeShazer D."/>
        </authorList>
    </citation>
    <scope>NUCLEOTIDE SEQUENCE [LARGE SCALE GENOMIC DNA]</scope>
    <source>
        <strain evidence="6">ATCC 700388 / DSM 13276 / CCUG 48851 / CIP 106301 / E264</strain>
    </source>
</reference>
<dbReference type="HOGENOM" id="CLU_016922_4_3_4"/>
<dbReference type="AlphaFoldDB" id="Q2SYE8"/>
<dbReference type="SUPFAM" id="SSF53383">
    <property type="entry name" value="PLP-dependent transferases"/>
    <property type="match status" value="1"/>
</dbReference>
<dbReference type="Pfam" id="PF00202">
    <property type="entry name" value="Aminotran_3"/>
    <property type="match status" value="1"/>
</dbReference>
<evidence type="ECO:0000256" key="1">
    <source>
        <dbReference type="ARBA" id="ARBA00008954"/>
    </source>
</evidence>